<comment type="caution">
    <text evidence="10">The sequence shown here is derived from an EMBL/GenBank/DDBJ whole genome shotgun (WGS) entry which is preliminary data.</text>
</comment>
<dbReference type="InterPro" id="IPR041700">
    <property type="entry name" value="OMP_b-brl_3"/>
</dbReference>
<dbReference type="Proteomes" id="UP001172083">
    <property type="component" value="Unassembled WGS sequence"/>
</dbReference>
<evidence type="ECO:0000259" key="9">
    <source>
        <dbReference type="Pfam" id="PF14905"/>
    </source>
</evidence>
<dbReference type="InterPro" id="IPR036942">
    <property type="entry name" value="Beta-barrel_TonB_sf"/>
</dbReference>
<dbReference type="Gene3D" id="2.60.40.1120">
    <property type="entry name" value="Carboxypeptidase-like, regulatory domain"/>
    <property type="match status" value="1"/>
</dbReference>
<dbReference type="Gene3D" id="2.40.170.20">
    <property type="entry name" value="TonB-dependent receptor, beta-barrel domain"/>
    <property type="match status" value="1"/>
</dbReference>
<feature type="domain" description="Outer membrane protein beta-barrel" evidence="9">
    <location>
        <begin position="381"/>
        <end position="777"/>
    </location>
</feature>
<keyword evidence="10" id="KW-0675">Receptor</keyword>
<dbReference type="EMBL" id="JAUJEB010000001">
    <property type="protein sequence ID" value="MDN5210447.1"/>
    <property type="molecule type" value="Genomic_DNA"/>
</dbReference>
<proteinExistence type="inferred from homology"/>
<keyword evidence="3 7" id="KW-1134">Transmembrane beta strand</keyword>
<keyword evidence="6 7" id="KW-0998">Cell outer membrane</keyword>
<evidence type="ECO:0000256" key="7">
    <source>
        <dbReference type="PROSITE-ProRule" id="PRU01360"/>
    </source>
</evidence>
<sequence>MSIKPEYFVYFLVFILSITTSVAQNGGVEITGTIIDTQSKQPVEHATITIKDSKTQNMITGTVAGEKGDFSITTDALDIYVEVSFIGYKSNTIKDISVANGKVALGTILLSEDKQLLDEIMVVGERSTTEFQLDKRVFNVGKDISSTGMSALEVLNNVPSVNVNIEGQISLRGSTGAQIMIDGKPSVLADEQSNALGTITADMIEKIEVITNPSAKYDAEGTSGIINIVLKKEEKKGLNGSISVNTGTPDNHSVGISLNRRTEKFNLFAQLGAGYRSLPRESESINTDLNNNTTVNSGGTSYRNETFYNVILGTDYHIDAHNVVTLSGNFAYEIEDQPSSINFSFLDDTNSLVSAWRRDETTEATNPKWQYDLQYSREFKDNEEHTLLFNALGRFFGKDQASEFENTNISGTEIYNDQQTETKFQQADYTFKLDYTRPFTDKIKIETGAQYVINDVGNDYAVRDLVEGEWIPDDDLTNNFEYDQKVLGLYGTGAYEGDKWGIKLGLRMENTNLNTLLTNTNEANSQDYVNLFPSAHTSYKFTELFSLQAGYSRRIYRPRLWDLNPFFNIRNNFNIRTGNPDLQPEFTDSYEVTGIFVFGKASLNAGVYHRYVTDVIERVSRFEDNVNTTTPLNIGTDKTTGFEVNAKYDPVRWLAINGDLNYNQFNREGDFENQSFDFEGDRWTSRLTTKFKLPAQFDLEITGNYESGYQTVQSQVADNAYGDIGVRKKMMEGKAVINFAVRDIFASRIQKVTTEQPGFSLYNEDFRGRFVTLGFSYGFGKGEAMTYSGGRRR</sequence>
<name>A0ABT8KYB3_9BACT</name>
<dbReference type="InterPro" id="IPR012910">
    <property type="entry name" value="Plug_dom"/>
</dbReference>
<dbReference type="PROSITE" id="PS52016">
    <property type="entry name" value="TONB_DEPENDENT_REC_3"/>
    <property type="match status" value="1"/>
</dbReference>
<feature type="domain" description="TonB-dependent receptor plug" evidence="8">
    <location>
        <begin position="149"/>
        <end position="225"/>
    </location>
</feature>
<dbReference type="InterPro" id="IPR008969">
    <property type="entry name" value="CarboxyPept-like_regulatory"/>
</dbReference>
<comment type="subcellular location">
    <subcellularLocation>
        <location evidence="1 7">Cell outer membrane</location>
        <topology evidence="1 7">Multi-pass membrane protein</topology>
    </subcellularLocation>
</comment>
<keyword evidence="4 7" id="KW-0812">Transmembrane</keyword>
<dbReference type="SUPFAM" id="SSF49464">
    <property type="entry name" value="Carboxypeptidase regulatory domain-like"/>
    <property type="match status" value="1"/>
</dbReference>
<comment type="similarity">
    <text evidence="7">Belongs to the TonB-dependent receptor family.</text>
</comment>
<keyword evidence="11" id="KW-1185">Reference proteome</keyword>
<accession>A0ABT8KYB3</accession>
<keyword evidence="5 7" id="KW-0472">Membrane</keyword>
<gene>
    <name evidence="10" type="ORF">QQ020_00260</name>
</gene>
<dbReference type="RefSeq" id="WP_346755791.1">
    <property type="nucleotide sequence ID" value="NZ_JAUJEB010000001.1"/>
</dbReference>
<dbReference type="PANTHER" id="PTHR40980">
    <property type="entry name" value="PLUG DOMAIN-CONTAINING PROTEIN"/>
    <property type="match status" value="1"/>
</dbReference>
<dbReference type="PANTHER" id="PTHR40980:SF4">
    <property type="entry name" value="TONB-DEPENDENT RECEPTOR-LIKE BETA-BARREL DOMAIN-CONTAINING PROTEIN"/>
    <property type="match status" value="1"/>
</dbReference>
<evidence type="ECO:0000256" key="6">
    <source>
        <dbReference type="ARBA" id="ARBA00023237"/>
    </source>
</evidence>
<dbReference type="SUPFAM" id="SSF56935">
    <property type="entry name" value="Porins"/>
    <property type="match status" value="1"/>
</dbReference>
<dbReference type="InterPro" id="IPR037066">
    <property type="entry name" value="Plug_dom_sf"/>
</dbReference>
<evidence type="ECO:0000256" key="1">
    <source>
        <dbReference type="ARBA" id="ARBA00004571"/>
    </source>
</evidence>
<evidence type="ECO:0000256" key="3">
    <source>
        <dbReference type="ARBA" id="ARBA00022452"/>
    </source>
</evidence>
<evidence type="ECO:0000256" key="4">
    <source>
        <dbReference type="ARBA" id="ARBA00022692"/>
    </source>
</evidence>
<dbReference type="InterPro" id="IPR039426">
    <property type="entry name" value="TonB-dep_rcpt-like"/>
</dbReference>
<evidence type="ECO:0000313" key="11">
    <source>
        <dbReference type="Proteomes" id="UP001172083"/>
    </source>
</evidence>
<organism evidence="10 11">
    <name type="scientific">Agaribacillus aureus</name>
    <dbReference type="NCBI Taxonomy" id="3051825"/>
    <lineage>
        <taxon>Bacteria</taxon>
        <taxon>Pseudomonadati</taxon>
        <taxon>Bacteroidota</taxon>
        <taxon>Cytophagia</taxon>
        <taxon>Cytophagales</taxon>
        <taxon>Splendidivirgaceae</taxon>
        <taxon>Agaribacillus</taxon>
    </lineage>
</organism>
<evidence type="ECO:0000256" key="2">
    <source>
        <dbReference type="ARBA" id="ARBA00022448"/>
    </source>
</evidence>
<protein>
    <submittedName>
        <fullName evidence="10">TonB-dependent receptor</fullName>
    </submittedName>
</protein>
<evidence type="ECO:0000256" key="5">
    <source>
        <dbReference type="ARBA" id="ARBA00023136"/>
    </source>
</evidence>
<evidence type="ECO:0000313" key="10">
    <source>
        <dbReference type="EMBL" id="MDN5210447.1"/>
    </source>
</evidence>
<dbReference type="Pfam" id="PF13715">
    <property type="entry name" value="CarbopepD_reg_2"/>
    <property type="match status" value="1"/>
</dbReference>
<dbReference type="Pfam" id="PF07715">
    <property type="entry name" value="Plug"/>
    <property type="match status" value="1"/>
</dbReference>
<reference evidence="10" key="1">
    <citation type="submission" date="2023-06" db="EMBL/GenBank/DDBJ databases">
        <title>Genomic of Agaribacillus aureum.</title>
        <authorList>
            <person name="Wang G."/>
        </authorList>
    </citation>
    <scope>NUCLEOTIDE SEQUENCE</scope>
    <source>
        <strain evidence="10">BMA12</strain>
    </source>
</reference>
<dbReference type="Gene3D" id="2.170.130.10">
    <property type="entry name" value="TonB-dependent receptor, plug domain"/>
    <property type="match status" value="1"/>
</dbReference>
<keyword evidence="2 7" id="KW-0813">Transport</keyword>
<dbReference type="Pfam" id="PF14905">
    <property type="entry name" value="OMP_b-brl_3"/>
    <property type="match status" value="1"/>
</dbReference>
<evidence type="ECO:0000259" key="8">
    <source>
        <dbReference type="Pfam" id="PF07715"/>
    </source>
</evidence>